<name>A0ABW5I6F7_9PSEU</name>
<dbReference type="EMBL" id="JBHUKQ010000015">
    <property type="protein sequence ID" value="MFD2484857.1"/>
    <property type="molecule type" value="Genomic_DNA"/>
</dbReference>
<keyword evidence="1" id="KW-0812">Transmembrane</keyword>
<gene>
    <name evidence="2" type="ORF">ACFSUT_31595</name>
</gene>
<comment type="caution">
    <text evidence="2">The sequence shown here is derived from an EMBL/GenBank/DDBJ whole genome shotgun (WGS) entry which is preliminary data.</text>
</comment>
<organism evidence="2 3">
    <name type="scientific">Amycolatopsis albidoflavus</name>
    <dbReference type="NCBI Taxonomy" id="102226"/>
    <lineage>
        <taxon>Bacteria</taxon>
        <taxon>Bacillati</taxon>
        <taxon>Actinomycetota</taxon>
        <taxon>Actinomycetes</taxon>
        <taxon>Pseudonocardiales</taxon>
        <taxon>Pseudonocardiaceae</taxon>
        <taxon>Amycolatopsis</taxon>
    </lineage>
</organism>
<reference evidence="3" key="1">
    <citation type="journal article" date="2019" name="Int. J. Syst. Evol. Microbiol.">
        <title>The Global Catalogue of Microorganisms (GCM) 10K type strain sequencing project: providing services to taxonomists for standard genome sequencing and annotation.</title>
        <authorList>
            <consortium name="The Broad Institute Genomics Platform"/>
            <consortium name="The Broad Institute Genome Sequencing Center for Infectious Disease"/>
            <person name="Wu L."/>
            <person name="Ma J."/>
        </authorList>
    </citation>
    <scope>NUCLEOTIDE SEQUENCE [LARGE SCALE GENOMIC DNA]</scope>
    <source>
        <strain evidence="3">CGMCC 4.7638</strain>
    </source>
</reference>
<evidence type="ECO:0000256" key="1">
    <source>
        <dbReference type="SAM" id="Phobius"/>
    </source>
</evidence>
<dbReference type="Proteomes" id="UP001597542">
    <property type="component" value="Unassembled WGS sequence"/>
</dbReference>
<protein>
    <submittedName>
        <fullName evidence="2">Uncharacterized protein</fullName>
    </submittedName>
</protein>
<feature type="transmembrane region" description="Helical" evidence="1">
    <location>
        <begin position="6"/>
        <end position="24"/>
    </location>
</feature>
<keyword evidence="1" id="KW-1133">Transmembrane helix</keyword>
<keyword evidence="3" id="KW-1185">Reference proteome</keyword>
<sequence>MTDAAVPLRAIAVGVVLGLQLAALRRSVVWSPGERRREGVDLGI</sequence>
<keyword evidence="1" id="KW-0472">Membrane</keyword>
<accession>A0ABW5I6F7</accession>
<dbReference type="RefSeq" id="WP_344276342.1">
    <property type="nucleotide sequence ID" value="NZ_BAAAHV010000012.1"/>
</dbReference>
<evidence type="ECO:0000313" key="2">
    <source>
        <dbReference type="EMBL" id="MFD2484857.1"/>
    </source>
</evidence>
<evidence type="ECO:0000313" key="3">
    <source>
        <dbReference type="Proteomes" id="UP001597542"/>
    </source>
</evidence>
<proteinExistence type="predicted"/>